<accession>A0A2P5BGM1</accession>
<organism evidence="6 7">
    <name type="scientific">Parasponia andersonii</name>
    <name type="common">Sponia andersonii</name>
    <dbReference type="NCBI Taxonomy" id="3476"/>
    <lineage>
        <taxon>Eukaryota</taxon>
        <taxon>Viridiplantae</taxon>
        <taxon>Streptophyta</taxon>
        <taxon>Embryophyta</taxon>
        <taxon>Tracheophyta</taxon>
        <taxon>Spermatophyta</taxon>
        <taxon>Magnoliopsida</taxon>
        <taxon>eudicotyledons</taxon>
        <taxon>Gunneridae</taxon>
        <taxon>Pentapetalae</taxon>
        <taxon>rosids</taxon>
        <taxon>fabids</taxon>
        <taxon>Rosales</taxon>
        <taxon>Cannabaceae</taxon>
        <taxon>Parasponia</taxon>
    </lineage>
</organism>
<dbReference type="Proteomes" id="UP000237105">
    <property type="component" value="Unassembled WGS sequence"/>
</dbReference>
<dbReference type="Gene3D" id="1.10.10.10">
    <property type="entry name" value="Winged helix-like DNA-binding domain superfamily/Winged helix DNA-binding domain"/>
    <property type="match status" value="1"/>
</dbReference>
<keyword evidence="1" id="KW-0677">Repeat</keyword>
<evidence type="ECO:0000256" key="2">
    <source>
        <dbReference type="ARBA" id="ARBA00022821"/>
    </source>
</evidence>
<dbReference type="InterPro" id="IPR042197">
    <property type="entry name" value="Apaf_helical"/>
</dbReference>
<dbReference type="InterPro" id="IPR058922">
    <property type="entry name" value="WHD_DRP"/>
</dbReference>
<dbReference type="InterPro" id="IPR055414">
    <property type="entry name" value="LRR_R13L4/SHOC2-like"/>
</dbReference>
<feature type="domain" description="NB-ARC" evidence="3">
    <location>
        <begin position="46"/>
        <end position="204"/>
    </location>
</feature>
<evidence type="ECO:0000313" key="6">
    <source>
        <dbReference type="EMBL" id="PON47951.1"/>
    </source>
</evidence>
<evidence type="ECO:0000259" key="4">
    <source>
        <dbReference type="Pfam" id="PF23559"/>
    </source>
</evidence>
<dbReference type="PANTHER" id="PTHR36766:SF70">
    <property type="entry name" value="DISEASE RESISTANCE PROTEIN RGA4"/>
    <property type="match status" value="1"/>
</dbReference>
<dbReference type="Pfam" id="PF23559">
    <property type="entry name" value="WHD_DRP"/>
    <property type="match status" value="1"/>
</dbReference>
<dbReference type="InterPro" id="IPR002182">
    <property type="entry name" value="NB-ARC"/>
</dbReference>
<feature type="domain" description="Disease resistance R13L4/SHOC-2-like LRR" evidence="5">
    <location>
        <begin position="411"/>
        <end position="741"/>
    </location>
</feature>
<gene>
    <name evidence="6" type="ORF">PanWU01x14_240400</name>
</gene>
<sequence>MTSSDVNVQLKLPDTTSFLDVPVVYGQDNYKKTLIDQLRLSGSSHEDMELKFIPTVGMGGIGKTTLAKNIFNDGEVKTCFKGQRILVCVSQPFEIVKIAKEIIEQLIGQTPTVVGSEALIQRFHESIKGKKFLLVLDDVWTTRNNEWAPLEQVLWSGAAGSRVVVTTRNEKVAKMIGRMHMICLNKLSEADCWSLLSKIAFYGKTEQEREAFAKIGKKVARKCNGLSLAAKTLGSLLRVKKIEEWLDVLERDIWDLENVKEDLFNPLLLSYYDLPSVERRCFSYCAIFPRDYEFDRDDLIQQWIAQGYFKPKKNEQEVELLGQICFENLAERSFFQATEYEHDNWNRSNISCKMHDIVHYFAQYLTMKEYSAVSVFDTEKRVDLNARHLSLTISPVINVPTISISNKTSLHSLMVFYNSSNTYMFPIQFLNLTRLRTLSLSGPLMELPTNIGDLIHLRYLNLSYANNIMQLPPTIGNLLNLQTLRLFWCSITIIPEEVGKLINLRHLYAIQGGDLTWSKSIGELRSLQTLKKVHISPKSENFQLRDFRNLNGLRKIYVTGLGIEEHLEEAEEAKFHKKSALVDLAMEFYGDDTKMETHEIVLETLGPHENLQSLVIARYCGRSFSPSWMMSLVNLRELALQGCHMYETSFPPLGKFPCLESLDIVGSYGLKKLGPEFLGVETDNRASYPSKFTSRALFPKLKLLSIHAPSLCEWVGVPGWKVNGPLKIMPRLESLLLRQCRSLKSLPDFLESTPLERLIIKYSPALQESCQEKTGQDWHKIRHVPNIHLSR</sequence>
<dbReference type="InterPro" id="IPR036388">
    <property type="entry name" value="WH-like_DNA-bd_sf"/>
</dbReference>
<name>A0A2P5BGM1_PARAD</name>
<dbReference type="Pfam" id="PF00931">
    <property type="entry name" value="NB-ARC"/>
    <property type="match status" value="1"/>
</dbReference>
<feature type="domain" description="Disease resistance protein winged helix" evidence="4">
    <location>
        <begin position="287"/>
        <end position="361"/>
    </location>
</feature>
<dbReference type="AlphaFoldDB" id="A0A2P5BGM1"/>
<dbReference type="EMBL" id="JXTB01000284">
    <property type="protein sequence ID" value="PON47951.1"/>
    <property type="molecule type" value="Genomic_DNA"/>
</dbReference>
<keyword evidence="7" id="KW-1185">Reference proteome</keyword>
<dbReference type="SUPFAM" id="SSF52540">
    <property type="entry name" value="P-loop containing nucleoside triphosphate hydrolases"/>
    <property type="match status" value="1"/>
</dbReference>
<dbReference type="SUPFAM" id="SSF52058">
    <property type="entry name" value="L domain-like"/>
    <property type="match status" value="1"/>
</dbReference>
<comment type="caution">
    <text evidence="6">The sequence shown here is derived from an EMBL/GenBank/DDBJ whole genome shotgun (WGS) entry which is preliminary data.</text>
</comment>
<dbReference type="InterPro" id="IPR032675">
    <property type="entry name" value="LRR_dom_sf"/>
</dbReference>
<dbReference type="PRINTS" id="PR00364">
    <property type="entry name" value="DISEASERSIST"/>
</dbReference>
<dbReference type="InterPro" id="IPR027417">
    <property type="entry name" value="P-loop_NTPase"/>
</dbReference>
<dbReference type="Pfam" id="PF23598">
    <property type="entry name" value="LRR_14"/>
    <property type="match status" value="1"/>
</dbReference>
<dbReference type="Gene3D" id="3.80.10.10">
    <property type="entry name" value="Ribonuclease Inhibitor"/>
    <property type="match status" value="1"/>
</dbReference>
<dbReference type="FunFam" id="1.10.10.10:FF:000322">
    <property type="entry name" value="Probable disease resistance protein At1g63360"/>
    <property type="match status" value="1"/>
</dbReference>
<dbReference type="PANTHER" id="PTHR36766">
    <property type="entry name" value="PLANT BROAD-SPECTRUM MILDEW RESISTANCE PROTEIN RPW8"/>
    <property type="match status" value="1"/>
</dbReference>
<evidence type="ECO:0000259" key="3">
    <source>
        <dbReference type="Pfam" id="PF00931"/>
    </source>
</evidence>
<reference evidence="7" key="1">
    <citation type="submission" date="2016-06" db="EMBL/GenBank/DDBJ databases">
        <title>Parallel loss of symbiosis genes in relatives of nitrogen-fixing non-legume Parasponia.</title>
        <authorList>
            <person name="Van Velzen R."/>
            <person name="Holmer R."/>
            <person name="Bu F."/>
            <person name="Rutten L."/>
            <person name="Van Zeijl A."/>
            <person name="Liu W."/>
            <person name="Santuari L."/>
            <person name="Cao Q."/>
            <person name="Sharma T."/>
            <person name="Shen D."/>
            <person name="Roswanjaya Y."/>
            <person name="Wardhani T."/>
            <person name="Kalhor M.S."/>
            <person name="Jansen J."/>
            <person name="Van den Hoogen J."/>
            <person name="Gungor B."/>
            <person name="Hartog M."/>
            <person name="Hontelez J."/>
            <person name="Verver J."/>
            <person name="Yang W.-C."/>
            <person name="Schijlen E."/>
            <person name="Repin R."/>
            <person name="Schilthuizen M."/>
            <person name="Schranz E."/>
            <person name="Heidstra R."/>
            <person name="Miyata K."/>
            <person name="Fedorova E."/>
            <person name="Kohlen W."/>
            <person name="Bisseling T."/>
            <person name="Smit S."/>
            <person name="Geurts R."/>
        </authorList>
    </citation>
    <scope>NUCLEOTIDE SEQUENCE [LARGE SCALE GENOMIC DNA]</scope>
    <source>
        <strain evidence="7">cv. WU1-14</strain>
    </source>
</reference>
<dbReference type="OrthoDB" id="5279713at2759"/>
<dbReference type="Gene3D" id="3.40.50.300">
    <property type="entry name" value="P-loop containing nucleotide triphosphate hydrolases"/>
    <property type="match status" value="1"/>
</dbReference>
<proteinExistence type="predicted"/>
<dbReference type="GO" id="GO:0006952">
    <property type="term" value="P:defense response"/>
    <property type="evidence" value="ECO:0007669"/>
    <property type="project" value="UniProtKB-KW"/>
</dbReference>
<dbReference type="Gene3D" id="1.10.8.430">
    <property type="entry name" value="Helical domain of apoptotic protease-activating factors"/>
    <property type="match status" value="1"/>
</dbReference>
<dbReference type="GO" id="GO:0043531">
    <property type="term" value="F:ADP binding"/>
    <property type="evidence" value="ECO:0007669"/>
    <property type="project" value="InterPro"/>
</dbReference>
<evidence type="ECO:0000256" key="1">
    <source>
        <dbReference type="ARBA" id="ARBA00022737"/>
    </source>
</evidence>
<keyword evidence="2" id="KW-0611">Plant defense</keyword>
<evidence type="ECO:0000313" key="7">
    <source>
        <dbReference type="Proteomes" id="UP000237105"/>
    </source>
</evidence>
<evidence type="ECO:0000259" key="5">
    <source>
        <dbReference type="Pfam" id="PF23598"/>
    </source>
</evidence>
<protein>
    <submittedName>
        <fullName evidence="6">NB-ARC domain, LRR domain containing protein</fullName>
    </submittedName>
</protein>